<sequence length="342" mass="37938">MSSGELISVIVTAHNRKQYLPYALRSLEAQTLPRDRFEVIVVKNFDDKESDEIILRNGWKNIITDVVPLGGKIAIGLEEARGDVVTFLEDDDMYFPERLSVVYKAFADLPGLIYLHNGQEVIDEGGSSLGPLQGLSHDVVIPLPPTEVACYAALVNPGGFHNNSSIAARRHVLEGGPLRYVRSSPDLAALASALRRGRGLLLLMGRPLTYWRVHTGATTSHSYSSRSGDMASSLRALARSYYAWALDAHLVKSYLAGTPCERYVEHLEAFRAVEIASMPSWAAGQRLTVTLYRRLRQAQALRRLGSVSARNYLVMVADSLMSKAPDRLRELYWKARWLAGGQ</sequence>
<name>D9Q1A2_ACIS3</name>
<accession>D9Q1A2</accession>
<dbReference type="Proteomes" id="UP000000346">
    <property type="component" value="Chromosome"/>
</dbReference>
<evidence type="ECO:0000313" key="3">
    <source>
        <dbReference type="Proteomes" id="UP000000346"/>
    </source>
</evidence>
<dbReference type="GeneID" id="9498917"/>
<dbReference type="InParanoid" id="D9Q1A2"/>
<dbReference type="RefSeq" id="WP_013266602.1">
    <property type="nucleotide sequence ID" value="NC_014374.1"/>
</dbReference>
<organism evidence="2 3">
    <name type="scientific">Acidilobus saccharovorans (strain DSM 16705 / JCM 18335 / VKM B-2471 / 345-15)</name>
    <dbReference type="NCBI Taxonomy" id="666510"/>
    <lineage>
        <taxon>Archaea</taxon>
        <taxon>Thermoproteota</taxon>
        <taxon>Thermoprotei</taxon>
        <taxon>Acidilobales</taxon>
        <taxon>Acidilobaceae</taxon>
        <taxon>Acidilobus</taxon>
    </lineage>
</organism>
<dbReference type="HOGENOM" id="CLU_055387_2_0_2"/>
<dbReference type="STRING" id="666510.ASAC_0684"/>
<gene>
    <name evidence="2" type="ordered locus">ASAC_0684</name>
</gene>
<feature type="domain" description="Glycosyltransferase 2-like" evidence="1">
    <location>
        <begin position="8"/>
        <end position="112"/>
    </location>
</feature>
<dbReference type="AlphaFoldDB" id="D9Q1A2"/>
<evidence type="ECO:0000259" key="1">
    <source>
        <dbReference type="Pfam" id="PF00535"/>
    </source>
</evidence>
<dbReference type="eggNOG" id="arCOG01397">
    <property type="taxonomic scope" value="Archaea"/>
</dbReference>
<reference evidence="2 3" key="1">
    <citation type="journal article" date="2010" name="Appl. Environ. Microbiol.">
        <title>The genome sequence of the crenarchaeon Acidilobus saccharovorans supports a new order, Acidilobales, and suggests an important ecological role in terrestrial acidic hot springs.</title>
        <authorList>
            <person name="Mardanov A.V."/>
            <person name="Svetlitchnyi V.A."/>
            <person name="Beletsky A.V."/>
            <person name="Prokofeva M.I."/>
            <person name="Bonch-Osmolovskaya E.A."/>
            <person name="Ravin N.V."/>
            <person name="Skryabin K.G."/>
        </authorList>
    </citation>
    <scope>NUCLEOTIDE SEQUENCE [LARGE SCALE GENOMIC DNA]</scope>
    <source>
        <strain evidence="3">DSM 16705 / JCM 18335 / VKM B-2471 / 345-15</strain>
    </source>
</reference>
<keyword evidence="3" id="KW-1185">Reference proteome</keyword>
<dbReference type="CAZy" id="GT2">
    <property type="family name" value="Glycosyltransferase Family 2"/>
</dbReference>
<dbReference type="GO" id="GO:0016758">
    <property type="term" value="F:hexosyltransferase activity"/>
    <property type="evidence" value="ECO:0007669"/>
    <property type="project" value="UniProtKB-ARBA"/>
</dbReference>
<dbReference type="OrthoDB" id="42128at2157"/>
<proteinExistence type="predicted"/>
<dbReference type="KEGG" id="asc:ASAC_0684"/>
<dbReference type="InterPro" id="IPR029044">
    <property type="entry name" value="Nucleotide-diphossugar_trans"/>
</dbReference>
<dbReference type="PANTHER" id="PTHR22916:SF3">
    <property type="entry name" value="UDP-GLCNAC:BETAGAL BETA-1,3-N-ACETYLGLUCOSAMINYLTRANSFERASE-LIKE PROTEIN 1"/>
    <property type="match status" value="1"/>
</dbReference>
<dbReference type="PANTHER" id="PTHR22916">
    <property type="entry name" value="GLYCOSYLTRANSFERASE"/>
    <property type="match status" value="1"/>
</dbReference>
<dbReference type="SUPFAM" id="SSF53448">
    <property type="entry name" value="Nucleotide-diphospho-sugar transferases"/>
    <property type="match status" value="1"/>
</dbReference>
<keyword evidence="2" id="KW-0808">Transferase</keyword>
<protein>
    <submittedName>
        <fullName evidence="2">Glycosyl transferase</fullName>
    </submittedName>
</protein>
<dbReference type="EMBL" id="CP001742">
    <property type="protein sequence ID" value="ADL19090.1"/>
    <property type="molecule type" value="Genomic_DNA"/>
</dbReference>
<dbReference type="InterPro" id="IPR001173">
    <property type="entry name" value="Glyco_trans_2-like"/>
</dbReference>
<dbReference type="Gene3D" id="3.90.550.10">
    <property type="entry name" value="Spore Coat Polysaccharide Biosynthesis Protein SpsA, Chain A"/>
    <property type="match status" value="1"/>
</dbReference>
<evidence type="ECO:0000313" key="2">
    <source>
        <dbReference type="EMBL" id="ADL19090.1"/>
    </source>
</evidence>
<dbReference type="CDD" id="cd00761">
    <property type="entry name" value="Glyco_tranf_GTA_type"/>
    <property type="match status" value="1"/>
</dbReference>
<dbReference type="Pfam" id="PF00535">
    <property type="entry name" value="Glycos_transf_2"/>
    <property type="match status" value="1"/>
</dbReference>